<sequence length="106" mass="12308">MAWAFECMRTFTHSICFQRGQVNINVMDKTDRQIPTTMEESWAPIIGEQDKKLHSITTRQGWNAKKIAMHLQNSRADVPTIILSSSEYRHVLLEVFRSEVQAKTSR</sequence>
<evidence type="ECO:0000313" key="2">
    <source>
        <dbReference type="Proteomes" id="UP001294444"/>
    </source>
</evidence>
<organism evidence="1 2">
    <name type="scientific">Melanopsichium pennsylvanicum</name>
    <dbReference type="NCBI Taxonomy" id="63383"/>
    <lineage>
        <taxon>Eukaryota</taxon>
        <taxon>Fungi</taxon>
        <taxon>Dikarya</taxon>
        <taxon>Basidiomycota</taxon>
        <taxon>Ustilaginomycotina</taxon>
        <taxon>Ustilaginomycetes</taxon>
        <taxon>Ustilaginales</taxon>
        <taxon>Ustilaginaceae</taxon>
        <taxon>Melanopsichium</taxon>
    </lineage>
</organism>
<dbReference type="EMBL" id="OAPG01000014">
    <property type="protein sequence ID" value="SNX86428.1"/>
    <property type="molecule type" value="Genomic_DNA"/>
</dbReference>
<proteinExistence type="predicted"/>
<comment type="caution">
    <text evidence="1">The sequence shown here is derived from an EMBL/GenBank/DDBJ whole genome shotgun (WGS) entry which is preliminary data.</text>
</comment>
<accession>A0AAJ5C7C9</accession>
<keyword evidence="2" id="KW-1185">Reference proteome</keyword>
<evidence type="ECO:0000313" key="1">
    <source>
        <dbReference type="EMBL" id="SNX86428.1"/>
    </source>
</evidence>
<reference evidence="1" key="1">
    <citation type="submission" date="2023-10" db="EMBL/GenBank/DDBJ databases">
        <authorList>
            <person name="Guldener U."/>
        </authorList>
    </citation>
    <scope>NUCLEOTIDE SEQUENCE</scope>
    <source>
        <strain evidence="1">Mp4</strain>
    </source>
</reference>
<gene>
    <name evidence="1" type="ORF">MEPE_05137</name>
</gene>
<name>A0AAJ5C7C9_9BASI</name>
<dbReference type="Proteomes" id="UP001294444">
    <property type="component" value="Unassembled WGS sequence"/>
</dbReference>
<dbReference type="AlphaFoldDB" id="A0AAJ5C7C9"/>
<protein>
    <submittedName>
        <fullName evidence="1">Uncharacterized protein</fullName>
    </submittedName>
</protein>